<evidence type="ECO:0000313" key="3">
    <source>
        <dbReference type="Proteomes" id="UP000187203"/>
    </source>
</evidence>
<dbReference type="STRING" id="93759.A0A1R3KIF1"/>
<dbReference type="EMBL" id="AWUE01013478">
    <property type="protein sequence ID" value="OMP06870.1"/>
    <property type="molecule type" value="Genomic_DNA"/>
</dbReference>
<dbReference type="Gene3D" id="3.60.40.10">
    <property type="entry name" value="PPM-type phosphatase domain"/>
    <property type="match status" value="1"/>
</dbReference>
<accession>A0A1R3KIF1</accession>
<organism evidence="2 3">
    <name type="scientific">Corchorus olitorius</name>
    <dbReference type="NCBI Taxonomy" id="93759"/>
    <lineage>
        <taxon>Eukaryota</taxon>
        <taxon>Viridiplantae</taxon>
        <taxon>Streptophyta</taxon>
        <taxon>Embryophyta</taxon>
        <taxon>Tracheophyta</taxon>
        <taxon>Spermatophyta</taxon>
        <taxon>Magnoliopsida</taxon>
        <taxon>eudicotyledons</taxon>
        <taxon>Gunneridae</taxon>
        <taxon>Pentapetalae</taxon>
        <taxon>rosids</taxon>
        <taxon>malvids</taxon>
        <taxon>Malvales</taxon>
        <taxon>Malvaceae</taxon>
        <taxon>Grewioideae</taxon>
        <taxon>Apeibeae</taxon>
        <taxon>Corchorus</taxon>
    </lineage>
</organism>
<name>A0A1R3KIF1_9ROSI</name>
<comment type="caution">
    <text evidence="2">The sequence shown here is derived from an EMBL/GenBank/DDBJ whole genome shotgun (WGS) entry which is preliminary data.</text>
</comment>
<dbReference type="OrthoDB" id="420076at2759"/>
<proteinExistence type="predicted"/>
<feature type="signal peptide" evidence="1">
    <location>
        <begin position="1"/>
        <end position="17"/>
    </location>
</feature>
<dbReference type="AlphaFoldDB" id="A0A1R3KIF1"/>
<keyword evidence="3" id="KW-1185">Reference proteome</keyword>
<gene>
    <name evidence="2" type="ORF">COLO4_07835</name>
</gene>
<evidence type="ECO:0000313" key="2">
    <source>
        <dbReference type="EMBL" id="OMP06870.1"/>
    </source>
</evidence>
<evidence type="ECO:0000256" key="1">
    <source>
        <dbReference type="SAM" id="SignalP"/>
    </source>
</evidence>
<dbReference type="Proteomes" id="UP000187203">
    <property type="component" value="Unassembled WGS sequence"/>
</dbReference>
<reference evidence="3" key="1">
    <citation type="submission" date="2013-09" db="EMBL/GenBank/DDBJ databases">
        <title>Corchorus olitorius genome sequencing.</title>
        <authorList>
            <person name="Alam M."/>
            <person name="Haque M.S."/>
            <person name="Islam M.S."/>
            <person name="Emdad E.M."/>
            <person name="Islam M.M."/>
            <person name="Ahmed B."/>
            <person name="Halim A."/>
            <person name="Hossen Q.M.M."/>
            <person name="Hossain M.Z."/>
            <person name="Ahmed R."/>
            <person name="Khan M.M."/>
            <person name="Islam R."/>
            <person name="Rashid M.M."/>
            <person name="Khan S.A."/>
            <person name="Rahman M.S."/>
            <person name="Alam M."/>
            <person name="Yahiya A.S."/>
            <person name="Khan M.S."/>
            <person name="Azam M.S."/>
            <person name="Haque T."/>
            <person name="Lashkar M.Z.H."/>
            <person name="Akhand A.I."/>
            <person name="Morshed G."/>
            <person name="Roy S."/>
            <person name="Uddin K.S."/>
            <person name="Rabeya T."/>
            <person name="Hossain A.S."/>
            <person name="Chowdhury A."/>
            <person name="Snigdha A.R."/>
            <person name="Mortoza M.S."/>
            <person name="Matin S.A."/>
            <person name="Hoque S.M.E."/>
            <person name="Islam M.K."/>
            <person name="Roy D.K."/>
            <person name="Haider R."/>
            <person name="Moosa M.M."/>
            <person name="Elias S.M."/>
            <person name="Hasan A.M."/>
            <person name="Jahan S."/>
            <person name="Shafiuddin M."/>
            <person name="Mahmood N."/>
            <person name="Shommy N.S."/>
        </authorList>
    </citation>
    <scope>NUCLEOTIDE SEQUENCE [LARGE SCALE GENOMIC DNA]</scope>
    <source>
        <strain evidence="3">cv. O-4</strain>
    </source>
</reference>
<protein>
    <recommendedName>
        <fullName evidence="4">Phosphatase 2C (PP2C)-like protein</fullName>
    </recommendedName>
</protein>
<sequence length="148" mass="17128">MCNAVSWFLSLLSAVASTSLNSFRLRVTYVLDFYAKRDYMKRLVYDDDDTCIVCKNPRAGIAKRLVRATLQEVAKKREMRYDDIKKIEKGIRRHFHDDITVVVIYLDQHQDSRNNKGRHNAMGCTTAPVDIYSYNADEANEDLLQTLS</sequence>
<keyword evidence="1" id="KW-0732">Signal</keyword>
<feature type="chain" id="PRO_5012887454" description="Phosphatase 2C (PP2C)-like protein" evidence="1">
    <location>
        <begin position="18"/>
        <end position="148"/>
    </location>
</feature>
<evidence type="ECO:0008006" key="4">
    <source>
        <dbReference type="Google" id="ProtNLM"/>
    </source>
</evidence>
<dbReference type="InterPro" id="IPR036457">
    <property type="entry name" value="PPM-type-like_dom_sf"/>
</dbReference>